<sequence length="197" mass="22168">MAPEKLHEAINLAELERLQIVLQDLCKAVPQARTFVEQQLLVSESDIGSSGTEGSDSDSDSSTPRTTKNRGSKRKATDHEDLNSKDTSANGSSNKRQRLRYAFCTNCKEEFDVADNRRGDCIFHDGELEPDYDDFFADHDENIHGDIDSDFCKEAYPEGYTWSCCDGEGIYSEGCHKGKHDVDHGHKPHAQRPNIWD</sequence>
<evidence type="ECO:0000256" key="1">
    <source>
        <dbReference type="SAM" id="MobiDB-lite"/>
    </source>
</evidence>
<dbReference type="EMBL" id="KV407458">
    <property type="protein sequence ID" value="KZF22543.1"/>
    <property type="molecule type" value="Genomic_DNA"/>
</dbReference>
<keyword evidence="3" id="KW-1185">Reference proteome</keyword>
<feature type="compositionally biased region" description="Basic and acidic residues" evidence="1">
    <location>
        <begin position="75"/>
        <end position="84"/>
    </location>
</feature>
<name>A0A165GSJ5_XYLHT</name>
<dbReference type="OMA" id="NCKEEFD"/>
<feature type="compositionally biased region" description="Low complexity" evidence="1">
    <location>
        <begin position="44"/>
        <end position="54"/>
    </location>
</feature>
<evidence type="ECO:0000313" key="2">
    <source>
        <dbReference type="EMBL" id="KZF22543.1"/>
    </source>
</evidence>
<evidence type="ECO:0008006" key="4">
    <source>
        <dbReference type="Google" id="ProtNLM"/>
    </source>
</evidence>
<reference evidence="2 3" key="1">
    <citation type="journal article" date="2016" name="Fungal Biol.">
        <title>The genome of Xylona heveae provides a window into fungal endophytism.</title>
        <authorList>
            <person name="Gazis R."/>
            <person name="Kuo A."/>
            <person name="Riley R."/>
            <person name="LaButti K."/>
            <person name="Lipzen A."/>
            <person name="Lin J."/>
            <person name="Amirebrahimi M."/>
            <person name="Hesse C.N."/>
            <person name="Spatafora J.W."/>
            <person name="Henrissat B."/>
            <person name="Hainaut M."/>
            <person name="Grigoriev I.V."/>
            <person name="Hibbett D.S."/>
        </authorList>
    </citation>
    <scope>NUCLEOTIDE SEQUENCE [LARGE SCALE GENOMIC DNA]</scope>
    <source>
        <strain evidence="2 3">TC161</strain>
    </source>
</reference>
<dbReference type="PANTHER" id="PTHR38167">
    <property type="entry name" value="C2H2-TYPE DOMAIN-CONTAINING PROTEIN"/>
    <property type="match status" value="1"/>
</dbReference>
<dbReference type="GeneID" id="28896190"/>
<dbReference type="AlphaFoldDB" id="A0A165GSJ5"/>
<feature type="region of interest" description="Disordered" evidence="1">
    <location>
        <begin position="44"/>
        <end position="94"/>
    </location>
</feature>
<dbReference type="Proteomes" id="UP000076632">
    <property type="component" value="Unassembled WGS sequence"/>
</dbReference>
<protein>
    <recommendedName>
        <fullName evidence="4">C2H2-type domain-containing protein</fullName>
    </recommendedName>
</protein>
<dbReference type="InParanoid" id="A0A165GSJ5"/>
<dbReference type="PANTHER" id="PTHR38167:SF1">
    <property type="entry name" value="C2H2-TYPE DOMAIN-CONTAINING PROTEIN"/>
    <property type="match status" value="1"/>
</dbReference>
<feature type="compositionally biased region" description="Polar residues" evidence="1">
    <location>
        <begin position="85"/>
        <end position="94"/>
    </location>
</feature>
<accession>A0A165GSJ5</accession>
<proteinExistence type="predicted"/>
<organism evidence="2 3">
    <name type="scientific">Xylona heveae (strain CBS 132557 / TC161)</name>
    <dbReference type="NCBI Taxonomy" id="1328760"/>
    <lineage>
        <taxon>Eukaryota</taxon>
        <taxon>Fungi</taxon>
        <taxon>Dikarya</taxon>
        <taxon>Ascomycota</taxon>
        <taxon>Pezizomycotina</taxon>
        <taxon>Xylonomycetes</taxon>
        <taxon>Xylonales</taxon>
        <taxon>Xylonaceae</taxon>
        <taxon>Xylona</taxon>
    </lineage>
</organism>
<dbReference type="OrthoDB" id="5422613at2759"/>
<dbReference type="RefSeq" id="XP_018188098.1">
    <property type="nucleotide sequence ID" value="XM_018331053.1"/>
</dbReference>
<evidence type="ECO:0000313" key="3">
    <source>
        <dbReference type="Proteomes" id="UP000076632"/>
    </source>
</evidence>
<dbReference type="STRING" id="1328760.A0A165GSJ5"/>
<gene>
    <name evidence="2" type="ORF">L228DRAFT_238488</name>
</gene>